<evidence type="ECO:0000256" key="1">
    <source>
        <dbReference type="SAM" id="Phobius"/>
    </source>
</evidence>
<feature type="transmembrane region" description="Helical" evidence="1">
    <location>
        <begin position="82"/>
        <end position="100"/>
    </location>
</feature>
<accession>A0A3S2TRP7</accession>
<organism evidence="2 3">
    <name type="scientific">Niallia taxi</name>
    <dbReference type="NCBI Taxonomy" id="2499688"/>
    <lineage>
        <taxon>Bacteria</taxon>
        <taxon>Bacillati</taxon>
        <taxon>Bacillota</taxon>
        <taxon>Bacilli</taxon>
        <taxon>Bacillales</taxon>
        <taxon>Bacillaceae</taxon>
        <taxon>Niallia</taxon>
    </lineage>
</organism>
<feature type="transmembrane region" description="Helical" evidence="1">
    <location>
        <begin position="24"/>
        <end position="45"/>
    </location>
</feature>
<feature type="transmembrane region" description="Helical" evidence="1">
    <location>
        <begin position="178"/>
        <end position="198"/>
    </location>
</feature>
<evidence type="ECO:0000313" key="3">
    <source>
        <dbReference type="Proteomes" id="UP000288024"/>
    </source>
</evidence>
<gene>
    <name evidence="2" type="ORF">EM808_22315</name>
</gene>
<dbReference type="AlphaFoldDB" id="A0A3S2TRP7"/>
<dbReference type="Pfam" id="PF04854">
    <property type="entry name" value="DUF624"/>
    <property type="match status" value="1"/>
</dbReference>
<dbReference type="InterPro" id="IPR006938">
    <property type="entry name" value="DUF624"/>
</dbReference>
<comment type="caution">
    <text evidence="2">The sequence shown here is derived from an EMBL/GenBank/DDBJ whole genome shotgun (WGS) entry which is preliminary data.</text>
</comment>
<proteinExistence type="predicted"/>
<feature type="transmembrane region" description="Helical" evidence="1">
    <location>
        <begin position="112"/>
        <end position="136"/>
    </location>
</feature>
<reference evidence="2 3" key="1">
    <citation type="submission" date="2019-01" db="EMBL/GenBank/DDBJ databases">
        <title>Bacillus sp. M5HDSG1-1, whole genome shotgun sequence.</title>
        <authorList>
            <person name="Tuo L."/>
        </authorList>
    </citation>
    <scope>NUCLEOTIDE SEQUENCE [LARGE SCALE GENOMIC DNA]</scope>
    <source>
        <strain evidence="2 3">M5HDSG1-1</strain>
    </source>
</reference>
<sequence length="215" mass="23928">MGGSTMYHFVANGIYRFCEWVTRLAYLNLLWGLFTLCGLVVFGIGPSTVAMYSVSRQWLLGNTDIRIFSSFFAAFKQEFRKANLLGFILLGLAAIFYVDFKIIESMNEETSVMAIILLSLLLVFTVLLLFVFPVYVHYDIPLVSTFKYAFLIGFSKPFHTLGLVAGGIGAIFVSLLHVTVIIFFSGSLFAVITTAFALKAFQSISSQTGNQEARQ</sequence>
<dbReference type="EMBL" id="RZTZ01000013">
    <property type="protein sequence ID" value="RVT58255.1"/>
    <property type="molecule type" value="Genomic_DNA"/>
</dbReference>
<dbReference type="Proteomes" id="UP000288024">
    <property type="component" value="Unassembled WGS sequence"/>
</dbReference>
<protein>
    <submittedName>
        <fullName evidence="2">DUF624 domain-containing protein</fullName>
    </submittedName>
</protein>
<keyword evidence="1" id="KW-0812">Transmembrane</keyword>
<keyword evidence="1" id="KW-1133">Transmembrane helix</keyword>
<feature type="transmembrane region" description="Helical" evidence="1">
    <location>
        <begin position="148"/>
        <end position="172"/>
    </location>
</feature>
<keyword evidence="3" id="KW-1185">Reference proteome</keyword>
<name>A0A3S2TRP7_9BACI</name>
<keyword evidence="1" id="KW-0472">Membrane</keyword>
<evidence type="ECO:0000313" key="2">
    <source>
        <dbReference type="EMBL" id="RVT58255.1"/>
    </source>
</evidence>